<evidence type="ECO:0000313" key="15">
    <source>
        <dbReference type="Proteomes" id="UP001152795"/>
    </source>
</evidence>
<dbReference type="InterPro" id="IPR000219">
    <property type="entry name" value="DH_dom"/>
</dbReference>
<dbReference type="InterPro" id="IPR018159">
    <property type="entry name" value="Spectrin/alpha-actinin"/>
</dbReference>
<proteinExistence type="inferred from homology"/>
<feature type="region of interest" description="Disordered" evidence="13">
    <location>
        <begin position="5061"/>
        <end position="5085"/>
    </location>
</feature>
<keyword evidence="8" id="KW-1015">Disulfide bond</keyword>
<dbReference type="SUPFAM" id="SSF46966">
    <property type="entry name" value="Spectrin repeat"/>
    <property type="match status" value="7"/>
</dbReference>
<dbReference type="SMART" id="SM00325">
    <property type="entry name" value="RhoGEF"/>
    <property type="match status" value="1"/>
</dbReference>
<evidence type="ECO:0000256" key="10">
    <source>
        <dbReference type="ARBA" id="ARBA00047899"/>
    </source>
</evidence>
<evidence type="ECO:0000256" key="3">
    <source>
        <dbReference type="ARBA" id="ARBA00012513"/>
    </source>
</evidence>
<evidence type="ECO:0000256" key="6">
    <source>
        <dbReference type="ARBA" id="ARBA00022729"/>
    </source>
</evidence>
<feature type="non-terminal residue" evidence="14">
    <location>
        <position position="5197"/>
    </location>
</feature>
<dbReference type="InterPro" id="IPR035899">
    <property type="entry name" value="DBL_dom_sf"/>
</dbReference>
<comment type="similarity">
    <text evidence="2">Belongs to the protein kinase superfamily. CAMK Ser/Thr protein kinase family.</text>
</comment>
<comment type="subcellular location">
    <subcellularLocation>
        <location evidence="1">Cytoplasm</location>
    </subcellularLocation>
</comment>
<dbReference type="InterPro" id="IPR056804">
    <property type="entry name" value="Spectrin_SESTD1"/>
</dbReference>
<protein>
    <recommendedName>
        <fullName evidence="3">non-specific serine/threonine protein kinase</fullName>
        <ecNumber evidence="3">2.7.11.1</ecNumber>
    </recommendedName>
</protein>
<dbReference type="Pfam" id="PF00621">
    <property type="entry name" value="RhoGEF"/>
    <property type="match status" value="1"/>
</dbReference>
<feature type="compositionally biased region" description="Basic and acidic residues" evidence="13">
    <location>
        <begin position="2428"/>
        <end position="2445"/>
    </location>
</feature>
<evidence type="ECO:0000256" key="9">
    <source>
        <dbReference type="ARBA" id="ARBA00023319"/>
    </source>
</evidence>
<comment type="catalytic activity">
    <reaction evidence="10">
        <text>L-threonyl-[protein] + ATP = O-phospho-L-threonyl-[protein] + ADP + H(+)</text>
        <dbReference type="Rhea" id="RHEA:46608"/>
        <dbReference type="Rhea" id="RHEA-COMP:11060"/>
        <dbReference type="Rhea" id="RHEA-COMP:11605"/>
        <dbReference type="ChEBI" id="CHEBI:15378"/>
        <dbReference type="ChEBI" id="CHEBI:30013"/>
        <dbReference type="ChEBI" id="CHEBI:30616"/>
        <dbReference type="ChEBI" id="CHEBI:61977"/>
        <dbReference type="ChEBI" id="CHEBI:456216"/>
        <dbReference type="EC" id="2.7.11.1"/>
    </reaction>
</comment>
<dbReference type="InterPro" id="IPR003598">
    <property type="entry name" value="Ig_sub2"/>
</dbReference>
<dbReference type="Gene3D" id="2.30.30.40">
    <property type="entry name" value="SH3 Domains"/>
    <property type="match status" value="1"/>
</dbReference>
<dbReference type="InterPro" id="IPR013106">
    <property type="entry name" value="Ig_V-set"/>
</dbReference>
<dbReference type="SUPFAM" id="SSF48065">
    <property type="entry name" value="DBL homology domain (DH-domain)"/>
    <property type="match status" value="1"/>
</dbReference>
<evidence type="ECO:0000256" key="11">
    <source>
        <dbReference type="ARBA" id="ARBA00048679"/>
    </source>
</evidence>
<dbReference type="Pfam" id="PF24915">
    <property type="entry name" value="Spectrin_SESTD1"/>
    <property type="match status" value="1"/>
</dbReference>
<dbReference type="InterPro" id="IPR050958">
    <property type="entry name" value="Cell_Adh-Cytoskel_Orgn"/>
</dbReference>
<dbReference type="Pfam" id="PF00435">
    <property type="entry name" value="Spectrin"/>
    <property type="match status" value="3"/>
</dbReference>
<dbReference type="GO" id="GO:0005886">
    <property type="term" value="C:plasma membrane"/>
    <property type="evidence" value="ECO:0007669"/>
    <property type="project" value="TreeGrafter"/>
</dbReference>
<dbReference type="GO" id="GO:0031672">
    <property type="term" value="C:A band"/>
    <property type="evidence" value="ECO:0007669"/>
    <property type="project" value="UniProtKB-ARBA"/>
</dbReference>
<dbReference type="Gene3D" id="2.60.40.10">
    <property type="entry name" value="Immunoglobulins"/>
    <property type="match status" value="21"/>
</dbReference>
<feature type="region of interest" description="Disordered" evidence="13">
    <location>
        <begin position="3742"/>
        <end position="3762"/>
    </location>
</feature>
<dbReference type="Pfam" id="PF13716">
    <property type="entry name" value="CRAL_TRIO_2"/>
    <property type="match status" value="1"/>
</dbReference>
<sequence>MAEQEFALETQEYGTATKRGEQEIRNLLRASHACLLGTLDKSGRQVILVPHYKGESSELSAALSFITQLFSEDVQKKGFTIIVDARSEKWTNFKSILQVIKETLSYHVAAVLILRPDAFWERRKSGRFSKHDLTAYPFDTILLSSLAKLEQYVDKSQLPENFGGTYNFNPQSWIDRRIEIDKLLESIPNIEETLNGLIQQMEAEEETPIDPDQLEEQQSEFESKMNNVAEILQKGSQLLEEIRNDSSEELQDVCLLDERLARLQDEYRHVVDQWEKNNESRLMDESIASFKHDSKLVTEWLCGPGEAYLLKNTKLGNSLTSAEALIKKHEEFEAQTKDIISSFATARAKAKDLLQSQHPKSADIQEQKTTMDKYCRNFAFRMERRQFLLMSSINFHHWTQVASRHLDDLLSVLCTDVDDKLEEEATLNMLENINIHTKGIAEATEATLHDGYAILEALKTPLTDVYGKEVDYECGSIAGHIRNTIDDLVGRKKRNDELCDVRKLKLQQILQLRSCERDTDQAITWLKELCGVMIASNTNVGRTYEEAGRMKTDHEKFQSTAKGTYDYGEQVVQAALVLRRSCRFVLTPVHEREEMLAKVWERVADMIIERGKRLEAAVEFYKNSEKFLGEVDELAMSYVQEGTLSHLSKEQIKTELIIHSDIRERVIKDCQDTVTFGENFLKWLVLPLTGNDDTTVGSDDSSTCAPVAECLAEVKERKVEWEEMWNERLNKLQKLADGGAQAEHSTSEIVQWIKDINCEVGLSLFNIGENLDEAQTLSYQCSMVERAVMKRSEQVQEALSLFRSLSDSGSGQAFSNVVMADSLDESWKDLNSQLETRRILLDTSVAFHRSAEEFSERIRVVEEQLGQTLLAGDVTVSKSLMQEHQELRRSLLELSMQTLSKGQLLLDRLREASSHADINNRHATKAACFSIERTLETLSHRRRKLDELWKSRRKALEQCVRKCRVQDETEKLSSWLKNEGEEYLGQTNNGDTVESLETLLRQHFEFENQVESKEEIIHKLLRSSQKLIHVGHPEGEPLHDKVMALKLEFKQFKKRVNERKENLKKHLSFCEQGKETLEKLKKIEDQIKNKTDKQDGDIIGEISEVSAYQMREGQLLSEQDNKEPSAASQIYDQLKSSYANIVEQVTSSSEDTDREYKELYLWAKNVGENFLAQNSGMGDDGDAIEEFVTQHESLRSETGKMQEKCQNIKTAGGNLDVNSNEDEDDLPNMLADLGKRVDYRIEIGKQYAGFCRQAHQLVMKIDNLEEQLTSEEPRENVDASPSTILQQQQRRESIISSSAKTQKLGLTLLDELKREQSEDSLDRGNPAETIRKFLRQFEERNLHLDEIWDARREQLERNKTLNKNFGQFEKDTREVISWIQSQSEEFFQVDLNTNLFPINAKELNKRLEKYKTSAKAGYLPMRCNANIAEEAVKQHLEAAESLVFVESGEQAALRIVTDELKIVYERFKTCLADYEVFLSMCCTFYQSVERLTQLLNKMVVNFGSTKSTSDLTKAELMLQDHLASYDAVLDQYNFTVRCGHDILTKSENDAAVSVSREQIKRYVDQADSRKEEWLNLWEHHKTKLQESIKLCEFEQRINRVNIEIEEHNRALLAVNNKYGESLMESVSLLKDSDLYLESVKPCDLAVNKLMTEADELVREKHHDAVNIQRKVSSVEKRWQRFLTNVEEYRGLLEAAVEFYQLQEQSETWLTDSEHCVNTTRTDAKECHSEDELIKQLQNLVEFMKPGCERQDGRVLKLGELASKIGVEEQRKQVRDLVTKHKRILLLFKRLEQKLRRMADEIRLCEAEGREIQFEMSSPEASDDEILSSIHDTSLPDLSSEPVFGYTTASGQPVVMTVDRVSTFKRKSDENLEESLGYGKKPQVVVSVRTERSVGPQVERQMGPIVDSEIQRWIPEDAEGSPEREVVLRIQDQIHESSPEYWPTEGNEVVKMEVGPSVTEGPIFRQHVEVETNLAVETSPKVLTSHEDGERTEFTRKRTWETTTRETVSSVKKETRTELEVFVVEKSRRTGDYISEDEPTTERLDIQVKSSTVLPTDRPAQALEPEGSDQHTELVIVEGQFKQPVGLEETKHEIQQSNEKICLKIEHTLGQKGRHDVTPSDRELSVPHSAGTVSVFRSPPTTPSPELISQSRTQDEVFTSPEPKFDPVEIMVHLPDSADQEQHARGKFNEILEDLIESEKNYVKSLGNVQKYMAEVKDSTELSPDAKESIFMNIDEIEDFHKTFVIELQNCQKTPSSVGKAFVNSKNELQRYLTFREKKPESDLVLLSVPTSFFQKLLSKTHIPSLESILEEPIKRIYAYRTYLTQLVQCGEYFPEDCSEIKKAKDIIDAIIIRMENPNGEVMELDIPSKKQPITMNFKGRSPDELSVKQGDQVAILNVPAKSDDRVYIVKFRGDGTEESRGWIPKYVLESEKQTPKEAPKQDKSTAETMKPVGFPEQTIQIALDEPVESSLPNSDEPRSGEIAFKPVTISVPLPEDVQPSHLNIEPVSFIEPLKNVDAIEGDDVTFDCVISGSHPLGIQWYKNKNPIQSDEQKYFTEVKNNELKLIVKDATPDDIGDYRCTVGNDRSQACSDAHLSVKPNPSTWTPPEFAKVPQDVVSIAGNTVKFEAKISGRPEPEVLWLKDNKPVQPSTRHQIIDEDGVQSLVITNCTPDDSGEYTLEARNDAGLSTCPFTLTLEDDTVLPKFIRKLHDTTLPTGSPLELTTTFVGTPEPEVTWFLDGESLVTSPGCGVVTEEGTSKLLIGQVEPEDAGNYKCVARNNVGKAATGCSVAVEDLMPDEATETPVPGKAVEVPVMIVDLESNPEKTSRDGKDHVAPRFIKPLKNCQVFENENVKLEVIVEGLPKPDVRWEFEGKPLVENDCVFTENEGNVFRLIVKKADLDHEGDYTCIASNEVDTCSSHCEMLVEELPSTLRFKKPLSDSEIVPNKEVELSIEIEGLPSVEGQQPSVIWFKDEVPVEDISKDGATSKYEMDSKEGRYTLKFTPTGVEDEGNYKVVVQNREGQNSSVAKLKIPEGETPHTEARIQRLEIQQDFEFPEIIFEIKNEPEFVSVPRDITVNENDKVLLRCSVAGNPVPEIKWFNEKKEEIPEQGRVRHETKDGYSSLIIDDADLNDEGIYTCTASNPSGEVSTTVELLVDEVQPDIKPLAKPDLGDIPVIVEEVDRVYMEPAEKELRFTIDTEDGGFHKVPTSDMRPSTPIPEDIIPLRETPREVVTKPRVETIRDTYTADGQNTCLAVVVHGPPDTVKWLKDGVPLEDNTKYKTQFNDQTGLYELIIHDSEPTDSGEYRCVATNSKGQDSCPIKLDIQPLSGPPKFLRALRDAEVLSGTSVKFIVEVVGSPTPQVSWCKDGLPVVDSEKYSVESNGITYCLTVKYCKVTDSGEFKCVGENSVGIVESSAALTVSTMPLQPPSFEDKPEDTAIEILEQGDIKLEATIVGRPKPKVEWFKNEQPLKENEHYKIEQHDDTYKLIIVGVSKDDSASYKCIATNTGGIAERTYHVDIEAKSGPPEFVETLSNVEVVPGEQARLECQLGGSPASKIEWFKNNKLLKENDAIKFKLTDDVCALLIPNVTPDDSGVYRCVATNDSGSTTTTAELSVEEPDSKLNLVPSSVEEVMAEPNVDVTEPEMAPVFTEEAQDGSVTVLDGGNVRLEARIGGVPTPVVEWFKDETPVDIGEHFVKIVDGDRHCLDIVHVSPTDSGTYKCVGTNNLGTVTRVYSLDIEGKDEDDTDASSLPPEPRQPPSFIENLKPQEVRQGSTLKLPCRLSELSSTELNWFKDNKPLEMDSRKTVTTKNDTCTLVISGVSPQDEGEYKLIATNNNGQCESSASVLVNESIKAPRFTTTLQPLTIKEGEDAQMVVRVTCEPEVAWYREESLITDDERFVIVDALDGDDKYSLVIENCKPSDTGVYKCIARNAVGETECSAPMNVLQKPRVSKQTGIEELKNEPETPTEKPKSPKKVVLFDTGPPQFEPEFKNVIHDLSMEITDGGDIILEAEVAGNPKPDVEWYKNDTLITSSPHYLPQSRGDVHWLTIVGASPSDAGEYKCVASNPLGTRIRTYAVNIELSMDEEDEDTFAEEGEMSNHVDYKTEPITFKQNIDVESEPFQELPTTQQNGEPHFRDSPFETRGKPQAKKEQPDSEPRALIPEVHNVISVDGVSIPVGKTQENVLPAESTYPLNTPAEVTVPLQEPELKSTSDGSEVLMRTPVDSGREPLVPHEDPRVSGDTGTPRDRADEPRGAQPEVHFTMPVSPEERPEGQAPPSTQTDAPPRKKTPTTPVQEIRFNIPFSGVDEPYVILDTQERSPEAIYGHDAQPEVKSTPEMQARTPDHVQQEPIIEPRQHGNNVQTSPDKIPSFIPLQADDKPASRVAQPFDEISFTIEHPDKPKPRAVSEDTPSSLVNGKLEHETDEQQASKKTPLSEFNVTIPLTESESPIKVVQKPLESVSEHDEKSGEKAPEFLESLPEELEIDEGSEVKMSVRVSGKPTPKVKWMIGSKPLRKSSRVEMRENGGLQELIIRNVTLDDEGVYSCVAVNKFGEAFCDCELVVEIPSDDEDGMSSGPLISQCPPGFIRGLEDTEVLLGKSITLECQFFGIPEVDLQWYKDGGPLDDNDDRLVFDIIDDVATLTITNATPDDQAWYRCNAYNNLGSASTDCELLVVEIPKFVKSLEDTIISEGEDIQFTVQIEGEPEVSWYKDDTVLADEGRYVIVDQHDEQIFTLAIEDILPEDEGEYRCIAVNEAGKTETVAKLSVTDKNYSPEFTNEGQDEPYIVKKGEDLKLSVALKGNPFPDVQWYKDDKPLPNNVHYEISEQEHERSLCIREVTLDDRGIYKCEVTSKLGKVTRKFQVNIEGFKPQGSAPTFTDTLQPAEVKEGTGVTFTCRATGEPRPDIEWYKDDTLLDQDDRVEIDQKDGVSTLTVKNVTTIDEAVYKALARNPLGIATTEAELLVTESAIKPELLEPLKDIDIKSAQDCCFSVWVKGNVQVDWYKDDEILLDAGRVVIVDEQDGETFTLGVEDARVEDAGVYKCVAHNEAGELSSSAVLKVSPSKRRGRKGSKESQKSPGPETVGKTMELILQDAPSEPGCPKFLRDFQDCEVVAGSEIKLTCKFAGSPQPEVEWFKDGGPLEESDRVTCTVNDDVTILVIKKVEADDEAWYRCRISNEIGATAVEAEMIVVEAPKF</sequence>
<dbReference type="EC" id="2.7.11.1" evidence="3"/>
<feature type="region of interest" description="Disordered" evidence="13">
    <location>
        <begin position="4199"/>
        <end position="4296"/>
    </location>
</feature>
<dbReference type="SMART" id="SM00406">
    <property type="entry name" value="IGv"/>
    <property type="match status" value="4"/>
</dbReference>
<reference evidence="14" key="1">
    <citation type="submission" date="2020-04" db="EMBL/GenBank/DDBJ databases">
        <authorList>
            <person name="Alioto T."/>
            <person name="Alioto T."/>
            <person name="Gomez Garrido J."/>
        </authorList>
    </citation>
    <scope>NUCLEOTIDE SEQUENCE</scope>
    <source>
        <strain evidence="14">A484AB</strain>
    </source>
</reference>
<keyword evidence="9" id="KW-0393">Immunoglobulin domain</keyword>
<dbReference type="InterPro" id="IPR002017">
    <property type="entry name" value="Spectrin_repeat"/>
</dbReference>
<evidence type="ECO:0000256" key="13">
    <source>
        <dbReference type="SAM" id="MobiDB-lite"/>
    </source>
</evidence>
<gene>
    <name evidence="14" type="ORF">PACLA_8A018072</name>
</gene>
<keyword evidence="5" id="KW-0808">Transferase</keyword>
<feature type="region of interest" description="Disordered" evidence="13">
    <location>
        <begin position="3201"/>
        <end position="3220"/>
    </location>
</feature>
<feature type="region of interest" description="Disordered" evidence="13">
    <location>
        <begin position="3954"/>
        <end position="3977"/>
    </location>
</feature>
<dbReference type="PROSITE" id="PS50010">
    <property type="entry name" value="DH_2"/>
    <property type="match status" value="1"/>
</dbReference>
<dbReference type="Gene3D" id="1.20.900.10">
    <property type="entry name" value="Dbl homology (DH) domain"/>
    <property type="match status" value="1"/>
</dbReference>
<keyword evidence="5" id="KW-0723">Serine/threonine-protein kinase</keyword>
<feature type="region of interest" description="Disordered" evidence="13">
    <location>
        <begin position="4332"/>
        <end position="4433"/>
    </location>
</feature>
<feature type="region of interest" description="Disordered" evidence="13">
    <location>
        <begin position="4126"/>
        <end position="4165"/>
    </location>
</feature>
<feature type="region of interest" description="Disordered" evidence="13">
    <location>
        <begin position="2131"/>
        <end position="2160"/>
    </location>
</feature>
<feature type="compositionally biased region" description="Basic and acidic residues" evidence="13">
    <location>
        <begin position="4398"/>
        <end position="4409"/>
    </location>
</feature>
<keyword evidence="12" id="KW-0175">Coiled coil</keyword>
<dbReference type="InterPro" id="IPR007110">
    <property type="entry name" value="Ig-like_dom"/>
</dbReference>
<feature type="compositionally biased region" description="Basic and acidic residues" evidence="13">
    <location>
        <begin position="4135"/>
        <end position="4159"/>
    </location>
</feature>
<dbReference type="FunFam" id="2.60.40.10:FF:000345">
    <property type="entry name" value="Muscle M-line assembly protein unc-89"/>
    <property type="match status" value="1"/>
</dbReference>
<evidence type="ECO:0000256" key="4">
    <source>
        <dbReference type="ARBA" id="ARBA00022490"/>
    </source>
</evidence>
<keyword evidence="7" id="KW-0677">Repeat</keyword>
<feature type="compositionally biased region" description="Basic and acidic residues" evidence="13">
    <location>
        <begin position="4344"/>
        <end position="4358"/>
    </location>
</feature>
<evidence type="ECO:0000256" key="12">
    <source>
        <dbReference type="SAM" id="Coils"/>
    </source>
</evidence>
<dbReference type="PANTHER" id="PTHR45080">
    <property type="entry name" value="CONTACTIN 5"/>
    <property type="match status" value="1"/>
</dbReference>
<dbReference type="SMART" id="SM00409">
    <property type="entry name" value="IG"/>
    <property type="match status" value="21"/>
</dbReference>
<dbReference type="CDD" id="cd00176">
    <property type="entry name" value="SPEC"/>
    <property type="match status" value="3"/>
</dbReference>
<comment type="catalytic activity">
    <reaction evidence="11">
        <text>L-seryl-[protein] + ATP = O-phospho-L-seryl-[protein] + ADP + H(+)</text>
        <dbReference type="Rhea" id="RHEA:17989"/>
        <dbReference type="Rhea" id="RHEA-COMP:9863"/>
        <dbReference type="Rhea" id="RHEA-COMP:11604"/>
        <dbReference type="ChEBI" id="CHEBI:15378"/>
        <dbReference type="ChEBI" id="CHEBI:29999"/>
        <dbReference type="ChEBI" id="CHEBI:30616"/>
        <dbReference type="ChEBI" id="CHEBI:83421"/>
        <dbReference type="ChEBI" id="CHEBI:456216"/>
        <dbReference type="EC" id="2.7.11.1"/>
    </reaction>
</comment>
<dbReference type="Pfam" id="PF25075">
    <property type="entry name" value="DUF7799"/>
    <property type="match status" value="1"/>
</dbReference>
<dbReference type="InterPro" id="IPR013783">
    <property type="entry name" value="Ig-like_fold"/>
</dbReference>
<evidence type="ECO:0000256" key="1">
    <source>
        <dbReference type="ARBA" id="ARBA00004496"/>
    </source>
</evidence>
<evidence type="ECO:0000256" key="2">
    <source>
        <dbReference type="ARBA" id="ARBA00006692"/>
    </source>
</evidence>
<feature type="coiled-coil region" evidence="12">
    <location>
        <begin position="187"/>
        <end position="234"/>
    </location>
</feature>
<dbReference type="InterPro" id="IPR036028">
    <property type="entry name" value="SH3-like_dom_sf"/>
</dbReference>
<dbReference type="InterPro" id="IPR013098">
    <property type="entry name" value="Ig_I-set"/>
</dbReference>
<dbReference type="SUPFAM" id="SSF48726">
    <property type="entry name" value="Immunoglobulin"/>
    <property type="match status" value="21"/>
</dbReference>
<dbReference type="CDD" id="cd00096">
    <property type="entry name" value="Ig"/>
    <property type="match status" value="1"/>
</dbReference>
<dbReference type="Proteomes" id="UP001152795">
    <property type="component" value="Unassembled WGS sequence"/>
</dbReference>
<accession>A0A6S7G7Q1</accession>
<dbReference type="Gene3D" id="1.20.58.60">
    <property type="match status" value="6"/>
</dbReference>
<dbReference type="InterPro" id="IPR036179">
    <property type="entry name" value="Ig-like_dom_sf"/>
</dbReference>
<evidence type="ECO:0000256" key="5">
    <source>
        <dbReference type="ARBA" id="ARBA00022527"/>
    </source>
</evidence>
<comment type="caution">
    <text evidence="14">The sequence shown here is derived from an EMBL/GenBank/DDBJ whole genome shotgun (WGS) entry which is preliminary data.</text>
</comment>
<dbReference type="EMBL" id="CACRXK020001230">
    <property type="protein sequence ID" value="CAB3987765.1"/>
    <property type="molecule type" value="Genomic_DNA"/>
</dbReference>
<dbReference type="GO" id="GO:0045989">
    <property type="term" value="P:positive regulation of striated muscle contraction"/>
    <property type="evidence" value="ECO:0007669"/>
    <property type="project" value="UniProtKB-ARBA"/>
</dbReference>
<evidence type="ECO:0000256" key="8">
    <source>
        <dbReference type="ARBA" id="ARBA00023157"/>
    </source>
</evidence>
<dbReference type="FunFam" id="2.60.40.10:FF:000032">
    <property type="entry name" value="palladin isoform X1"/>
    <property type="match status" value="2"/>
</dbReference>
<dbReference type="InterPro" id="IPR003599">
    <property type="entry name" value="Ig_sub"/>
</dbReference>
<dbReference type="InterPro" id="IPR001251">
    <property type="entry name" value="CRAL-TRIO_dom"/>
</dbReference>
<feature type="compositionally biased region" description="Basic and acidic residues" evidence="13">
    <location>
        <begin position="4227"/>
        <end position="4255"/>
    </location>
</feature>
<dbReference type="GO" id="GO:0005085">
    <property type="term" value="F:guanyl-nucleotide exchange factor activity"/>
    <property type="evidence" value="ECO:0007669"/>
    <property type="project" value="InterPro"/>
</dbReference>
<dbReference type="SMART" id="SM00408">
    <property type="entry name" value="IGc2"/>
    <property type="match status" value="21"/>
</dbReference>
<dbReference type="GO" id="GO:0004674">
    <property type="term" value="F:protein serine/threonine kinase activity"/>
    <property type="evidence" value="ECO:0007669"/>
    <property type="project" value="UniProtKB-KW"/>
</dbReference>
<dbReference type="FunFam" id="2.60.40.10:FF:000107">
    <property type="entry name" value="Myosin, light chain kinase a"/>
    <property type="match status" value="7"/>
</dbReference>
<name>A0A6S7G7Q1_PARCT</name>
<evidence type="ECO:0000256" key="7">
    <source>
        <dbReference type="ARBA" id="ARBA00022737"/>
    </source>
</evidence>
<dbReference type="SUPFAM" id="SSF52087">
    <property type="entry name" value="CRAL/TRIO domain"/>
    <property type="match status" value="1"/>
</dbReference>
<dbReference type="SMART" id="SM00150">
    <property type="entry name" value="SPEC"/>
    <property type="match status" value="7"/>
</dbReference>
<feature type="compositionally biased region" description="Basic and acidic residues" evidence="13">
    <location>
        <begin position="3957"/>
        <end position="3973"/>
    </location>
</feature>
<feature type="region of interest" description="Disordered" evidence="13">
    <location>
        <begin position="2428"/>
        <end position="2448"/>
    </location>
</feature>
<dbReference type="PROSITE" id="PS50835">
    <property type="entry name" value="IG_LIKE"/>
    <property type="match status" value="21"/>
</dbReference>
<dbReference type="InterPro" id="IPR036865">
    <property type="entry name" value="CRAL-TRIO_dom_sf"/>
</dbReference>
<keyword evidence="15" id="KW-1185">Reference proteome</keyword>
<dbReference type="GO" id="GO:0007156">
    <property type="term" value="P:homophilic cell adhesion via plasma membrane adhesion molecules"/>
    <property type="evidence" value="ECO:0007669"/>
    <property type="project" value="TreeGrafter"/>
</dbReference>
<dbReference type="Pfam" id="PF07679">
    <property type="entry name" value="I-set"/>
    <property type="match status" value="21"/>
</dbReference>
<evidence type="ECO:0000313" key="14">
    <source>
        <dbReference type="EMBL" id="CAB3987765.1"/>
    </source>
</evidence>
<dbReference type="InterPro" id="IPR056701">
    <property type="entry name" value="DUF7799"/>
</dbReference>
<keyword evidence="4" id="KW-0963">Cytoplasm</keyword>
<dbReference type="SUPFAM" id="SSF50044">
    <property type="entry name" value="SH3-domain"/>
    <property type="match status" value="1"/>
</dbReference>
<dbReference type="GO" id="GO:0060298">
    <property type="term" value="P:positive regulation of sarcomere organization"/>
    <property type="evidence" value="ECO:0007669"/>
    <property type="project" value="UniProtKB-ARBA"/>
</dbReference>
<keyword evidence="5" id="KW-0418">Kinase</keyword>
<dbReference type="OrthoDB" id="5859883at2759"/>
<dbReference type="CDD" id="cd00170">
    <property type="entry name" value="SEC14"/>
    <property type="match status" value="1"/>
</dbReference>
<keyword evidence="6" id="KW-0732">Signal</keyword>
<dbReference type="FunFam" id="2.60.40.10:FF:000425">
    <property type="entry name" value="Myosin light chain kinase"/>
    <property type="match status" value="9"/>
</dbReference>
<dbReference type="PANTHER" id="PTHR45080:SF8">
    <property type="entry name" value="IG-LIKE DOMAIN-CONTAINING PROTEIN"/>
    <property type="match status" value="1"/>
</dbReference>
<feature type="region of interest" description="Disordered" evidence="13">
    <location>
        <begin position="1269"/>
        <end position="1292"/>
    </location>
</feature>
<organism evidence="14 15">
    <name type="scientific">Paramuricea clavata</name>
    <name type="common">Red gorgonian</name>
    <name type="synonym">Violescent sea-whip</name>
    <dbReference type="NCBI Taxonomy" id="317549"/>
    <lineage>
        <taxon>Eukaryota</taxon>
        <taxon>Metazoa</taxon>
        <taxon>Cnidaria</taxon>
        <taxon>Anthozoa</taxon>
        <taxon>Octocorallia</taxon>
        <taxon>Malacalcyonacea</taxon>
        <taxon>Plexauridae</taxon>
        <taxon>Paramuricea</taxon>
    </lineage>
</organism>